<dbReference type="NCBIfam" id="NF037979">
    <property type="entry name" value="Na_transp"/>
    <property type="match status" value="1"/>
</dbReference>
<dbReference type="InterPro" id="IPR000175">
    <property type="entry name" value="Na/ntran_symport"/>
</dbReference>
<keyword evidence="4 7" id="KW-1133">Transmembrane helix</keyword>
<reference evidence="8" key="1">
    <citation type="journal article" date="2021" name="mSystems">
        <title>Bacteria and Archaea Synergistically Convert Glycine Betaine to Biogenic Methane in the Formosa Cold Seep of the South China Sea.</title>
        <authorList>
            <person name="Li L."/>
            <person name="Zhang W."/>
            <person name="Zhang S."/>
            <person name="Song L."/>
            <person name="Sun Q."/>
            <person name="Zhang H."/>
            <person name="Xiang H."/>
            <person name="Dong X."/>
        </authorList>
    </citation>
    <scope>NUCLEOTIDE SEQUENCE</scope>
    <source>
        <strain evidence="8">ZWT</strain>
    </source>
</reference>
<dbReference type="SUPFAM" id="SSF161070">
    <property type="entry name" value="SNF-like"/>
    <property type="match status" value="1"/>
</dbReference>
<sequence>MTNTRGQWGSRLGFILAAAGSAVGLGNLWKFPYKAGINGGGAFVIIYIAVLFLVGFSLMIAEIAIGRKTQLNALGAYRAINKNWGFAGAIGILAGFIILSFYAVIGGWVIKYLFDSVSGSLFKINAVDYGGHFGSFISSAGSPLFYQALFMVLTLVIVLGGVSSGIEKASKIMMPALFFMMIVLMIRSVTLPGAIEGVKFLFKPDFGKAFTPKVIVDAMGQVFFSLSLGMGCMITYGSYLPRNTNIPFSGTMILILDSFVALLAGLVILPAVFSFGFEPGAGPGLMFITIPAIFSKMAFGNIFAIIFFLLVLFAALTSSISLLEVCVSYVVDEFKKNRIISSVILSIIIFLLGIPSSLANGAWSDFKILGYNFFDFMDMFASNILLPLGGLLLCIFVGWVWKTKNAVHEIQNEGSLKFSIAPLWSFIIKFISPIIIIVIFLTNFGIIKL</sequence>
<protein>
    <recommendedName>
        <fullName evidence="6">Transporter</fullName>
    </recommendedName>
</protein>
<feature type="transmembrane region" description="Helical" evidence="7">
    <location>
        <begin position="339"/>
        <end position="359"/>
    </location>
</feature>
<feature type="transmembrane region" description="Helical" evidence="7">
    <location>
        <begin position="12"/>
        <end position="29"/>
    </location>
</feature>
<evidence type="ECO:0000256" key="1">
    <source>
        <dbReference type="ARBA" id="ARBA00004141"/>
    </source>
</evidence>
<dbReference type="EMBL" id="JAGSOJ010000006">
    <property type="protein sequence ID" value="MCM1992611.1"/>
    <property type="molecule type" value="Genomic_DNA"/>
</dbReference>
<evidence type="ECO:0000256" key="3">
    <source>
        <dbReference type="ARBA" id="ARBA00022692"/>
    </source>
</evidence>
<feature type="transmembrane region" description="Helical" evidence="7">
    <location>
        <begin position="297"/>
        <end position="327"/>
    </location>
</feature>
<evidence type="ECO:0000256" key="5">
    <source>
        <dbReference type="ARBA" id="ARBA00023136"/>
    </source>
</evidence>
<keyword evidence="2 6" id="KW-0813">Transport</keyword>
<keyword evidence="5 7" id="KW-0472">Membrane</keyword>
<comment type="subcellular location">
    <subcellularLocation>
        <location evidence="1">Membrane</location>
        <topology evidence="1">Multi-pass membrane protein</topology>
    </subcellularLocation>
</comment>
<comment type="caution">
    <text evidence="8">The sequence shown here is derived from an EMBL/GenBank/DDBJ whole genome shotgun (WGS) entry which is preliminary data.</text>
</comment>
<dbReference type="AlphaFoldDB" id="A0A9J6P7I9"/>
<dbReference type="RefSeq" id="WP_250861778.1">
    <property type="nucleotide sequence ID" value="NZ_JAGSOJ010000006.1"/>
</dbReference>
<dbReference type="PROSITE" id="PS50267">
    <property type="entry name" value="NA_NEUROTRAN_SYMP_3"/>
    <property type="match status" value="1"/>
</dbReference>
<feature type="transmembrane region" description="Helical" evidence="7">
    <location>
        <begin position="144"/>
        <end position="164"/>
    </location>
</feature>
<dbReference type="GO" id="GO:0016020">
    <property type="term" value="C:membrane"/>
    <property type="evidence" value="ECO:0007669"/>
    <property type="project" value="UniProtKB-SubCell"/>
</dbReference>
<dbReference type="Proteomes" id="UP001056429">
    <property type="component" value="Unassembled WGS sequence"/>
</dbReference>
<evidence type="ECO:0000256" key="2">
    <source>
        <dbReference type="ARBA" id="ARBA00022448"/>
    </source>
</evidence>
<accession>A0A9J6P7I9</accession>
<feature type="transmembrane region" description="Helical" evidence="7">
    <location>
        <begin position="252"/>
        <end position="277"/>
    </location>
</feature>
<dbReference type="PANTHER" id="PTHR42948:SF1">
    <property type="entry name" value="TRANSPORTER"/>
    <property type="match status" value="1"/>
</dbReference>
<dbReference type="PRINTS" id="PR00176">
    <property type="entry name" value="NANEUSMPORT"/>
</dbReference>
<feature type="transmembrane region" description="Helical" evidence="7">
    <location>
        <begin position="215"/>
        <end position="240"/>
    </location>
</feature>
<feature type="transmembrane region" description="Helical" evidence="7">
    <location>
        <begin position="422"/>
        <end position="447"/>
    </location>
</feature>
<dbReference type="InterPro" id="IPR047218">
    <property type="entry name" value="YocR/YhdH-like"/>
</dbReference>
<feature type="transmembrane region" description="Helical" evidence="7">
    <location>
        <begin position="86"/>
        <end position="110"/>
    </location>
</feature>
<proteinExistence type="inferred from homology"/>
<keyword evidence="9" id="KW-1185">Reference proteome</keyword>
<feature type="transmembrane region" description="Helical" evidence="7">
    <location>
        <begin position="176"/>
        <end position="195"/>
    </location>
</feature>
<reference evidence="8" key="2">
    <citation type="submission" date="2021-04" db="EMBL/GenBank/DDBJ databases">
        <authorList>
            <person name="Dong X."/>
        </authorList>
    </citation>
    <scope>NUCLEOTIDE SEQUENCE</scope>
    <source>
        <strain evidence="8">ZWT</strain>
    </source>
</reference>
<evidence type="ECO:0000256" key="7">
    <source>
        <dbReference type="SAM" id="Phobius"/>
    </source>
</evidence>
<gene>
    <name evidence="8" type="ORF">KDK92_23090</name>
</gene>
<name>A0A9J6P7I9_9CLOT</name>
<dbReference type="InterPro" id="IPR037272">
    <property type="entry name" value="SNS_sf"/>
</dbReference>
<comment type="similarity">
    <text evidence="6">Belongs to the sodium:neurotransmitter symporter (SNF) (TC 2.A.22) family.</text>
</comment>
<evidence type="ECO:0000256" key="6">
    <source>
        <dbReference type="RuleBase" id="RU003732"/>
    </source>
</evidence>
<dbReference type="Pfam" id="PF00209">
    <property type="entry name" value="SNF"/>
    <property type="match status" value="2"/>
</dbReference>
<feature type="transmembrane region" description="Helical" evidence="7">
    <location>
        <begin position="41"/>
        <end position="65"/>
    </location>
</feature>
<organism evidence="8 9">
    <name type="scientific">Oceanirhabdus seepicola</name>
    <dbReference type="NCBI Taxonomy" id="2828781"/>
    <lineage>
        <taxon>Bacteria</taxon>
        <taxon>Bacillati</taxon>
        <taxon>Bacillota</taxon>
        <taxon>Clostridia</taxon>
        <taxon>Eubacteriales</taxon>
        <taxon>Clostridiaceae</taxon>
        <taxon>Oceanirhabdus</taxon>
    </lineage>
</organism>
<keyword evidence="3 6" id="KW-0812">Transmembrane</keyword>
<feature type="transmembrane region" description="Helical" evidence="7">
    <location>
        <begin position="379"/>
        <end position="401"/>
    </location>
</feature>
<keyword evidence="6" id="KW-0769">Symport</keyword>
<dbReference type="CDD" id="cd10336">
    <property type="entry name" value="SLC6sbd_Tyt1-Like"/>
    <property type="match status" value="1"/>
</dbReference>
<dbReference type="GO" id="GO:0015293">
    <property type="term" value="F:symporter activity"/>
    <property type="evidence" value="ECO:0007669"/>
    <property type="project" value="UniProtKB-KW"/>
</dbReference>
<evidence type="ECO:0000256" key="4">
    <source>
        <dbReference type="ARBA" id="ARBA00022989"/>
    </source>
</evidence>
<dbReference type="PANTHER" id="PTHR42948">
    <property type="entry name" value="TRANSPORTER"/>
    <property type="match status" value="1"/>
</dbReference>
<evidence type="ECO:0000313" key="8">
    <source>
        <dbReference type="EMBL" id="MCM1992611.1"/>
    </source>
</evidence>
<dbReference type="PROSITE" id="PS00610">
    <property type="entry name" value="NA_NEUROTRAN_SYMP_1"/>
    <property type="match status" value="1"/>
</dbReference>
<evidence type="ECO:0000313" key="9">
    <source>
        <dbReference type="Proteomes" id="UP001056429"/>
    </source>
</evidence>